<keyword evidence="3" id="KW-0645">Protease</keyword>
<organism evidence="3 4">
    <name type="scientific">Cylindrospermum stagnale PCC 7417</name>
    <dbReference type="NCBI Taxonomy" id="56107"/>
    <lineage>
        <taxon>Bacteria</taxon>
        <taxon>Bacillati</taxon>
        <taxon>Cyanobacteriota</taxon>
        <taxon>Cyanophyceae</taxon>
        <taxon>Nostocales</taxon>
        <taxon>Nostocaceae</taxon>
        <taxon>Cylindrospermum</taxon>
    </lineage>
</organism>
<evidence type="ECO:0000259" key="2">
    <source>
        <dbReference type="Pfam" id="PF02557"/>
    </source>
</evidence>
<dbReference type="KEGG" id="csg:Cylst_1276"/>
<dbReference type="GO" id="GO:0006508">
    <property type="term" value="P:proteolysis"/>
    <property type="evidence" value="ECO:0007669"/>
    <property type="project" value="InterPro"/>
</dbReference>
<keyword evidence="3" id="KW-0121">Carboxypeptidase</keyword>
<name>K9WUU8_9NOST</name>
<accession>K9WUU8</accession>
<sequence>MKPFSRKTTFIIIVVVMIITIVTIYGFNHHKLVNKVQPVNECVSNCTNTATLPTPPTPFIPNQQLDEKQRFLSTIAHRLSTTPQSDSFEYTLLRAYGAVFLNQEQEIKLPQKVILATEEEAQEFQTTLTMAQVDGTRDCYLQKTAADALNKARTLQSIPLKSGFSGDCTRDFSTNLHFWQKYANNQVLERVQQGKETKILGTVAPPGTSQHLWGLAIDLRVSNQDQRKALNQNGWFQTVENDLPHWTYIGWTEENLPKFGLKNKAVNGINYWVTPI</sequence>
<keyword evidence="3" id="KW-0378">Hydrolase</keyword>
<dbReference type="HOGENOM" id="CLU_1004117_0_0_3"/>
<dbReference type="CDD" id="cd14814">
    <property type="entry name" value="Peptidase_M15"/>
    <property type="match status" value="1"/>
</dbReference>
<keyword evidence="1" id="KW-0812">Transmembrane</keyword>
<dbReference type="Pfam" id="PF02557">
    <property type="entry name" value="VanY"/>
    <property type="match status" value="1"/>
</dbReference>
<gene>
    <name evidence="3" type="ORF">Cylst_1276</name>
</gene>
<keyword evidence="4" id="KW-1185">Reference proteome</keyword>
<evidence type="ECO:0000256" key="1">
    <source>
        <dbReference type="SAM" id="Phobius"/>
    </source>
</evidence>
<keyword evidence="1" id="KW-1133">Transmembrane helix</keyword>
<feature type="domain" description="D-alanyl-D-alanine carboxypeptidase-like core" evidence="2">
    <location>
        <begin position="170"/>
        <end position="261"/>
    </location>
</feature>
<dbReference type="GO" id="GO:0004180">
    <property type="term" value="F:carboxypeptidase activity"/>
    <property type="evidence" value="ECO:0007669"/>
    <property type="project" value="UniProtKB-KW"/>
</dbReference>
<dbReference type="EMBL" id="CP003642">
    <property type="protein sequence ID" value="AFZ23569.1"/>
    <property type="molecule type" value="Genomic_DNA"/>
</dbReference>
<dbReference type="InterPro" id="IPR009045">
    <property type="entry name" value="Zn_M74/Hedgehog-like"/>
</dbReference>
<evidence type="ECO:0000313" key="3">
    <source>
        <dbReference type="EMBL" id="AFZ23569.1"/>
    </source>
</evidence>
<protein>
    <submittedName>
        <fullName evidence="3">D-alanyl-D-alanine carboxypeptidase</fullName>
    </submittedName>
</protein>
<reference evidence="3 4" key="1">
    <citation type="submission" date="2012-06" db="EMBL/GenBank/DDBJ databases">
        <title>Finished chromosome of genome of Cylindrospermum stagnale PCC 7417.</title>
        <authorList>
            <consortium name="US DOE Joint Genome Institute"/>
            <person name="Gugger M."/>
            <person name="Coursin T."/>
            <person name="Rippka R."/>
            <person name="Tandeau De Marsac N."/>
            <person name="Huntemann M."/>
            <person name="Wei C.-L."/>
            <person name="Han J."/>
            <person name="Detter J.C."/>
            <person name="Han C."/>
            <person name="Tapia R."/>
            <person name="Chen A."/>
            <person name="Kyrpides N."/>
            <person name="Mavromatis K."/>
            <person name="Markowitz V."/>
            <person name="Szeto E."/>
            <person name="Ivanova N."/>
            <person name="Pagani I."/>
            <person name="Pati A."/>
            <person name="Goodwin L."/>
            <person name="Nordberg H.P."/>
            <person name="Cantor M.N."/>
            <person name="Hua S.X."/>
            <person name="Woyke T."/>
            <person name="Kerfeld C.A."/>
        </authorList>
    </citation>
    <scope>NUCLEOTIDE SEQUENCE [LARGE SCALE GENOMIC DNA]</scope>
    <source>
        <strain evidence="3 4">PCC 7417</strain>
    </source>
</reference>
<keyword evidence="1" id="KW-0472">Membrane</keyword>
<evidence type="ECO:0000313" key="4">
    <source>
        <dbReference type="Proteomes" id="UP000010475"/>
    </source>
</evidence>
<dbReference type="Gene3D" id="3.30.1380.10">
    <property type="match status" value="1"/>
</dbReference>
<feature type="transmembrane region" description="Helical" evidence="1">
    <location>
        <begin position="9"/>
        <end position="27"/>
    </location>
</feature>
<dbReference type="Proteomes" id="UP000010475">
    <property type="component" value="Chromosome"/>
</dbReference>
<dbReference type="SUPFAM" id="SSF55166">
    <property type="entry name" value="Hedgehog/DD-peptidase"/>
    <property type="match status" value="1"/>
</dbReference>
<dbReference type="InterPro" id="IPR003709">
    <property type="entry name" value="VanY-like_core_dom"/>
</dbReference>
<dbReference type="RefSeq" id="WP_015206825.1">
    <property type="nucleotide sequence ID" value="NC_019757.1"/>
</dbReference>
<dbReference type="AlphaFoldDB" id="K9WUU8"/>
<proteinExistence type="predicted"/>
<dbReference type="OrthoDB" id="5496837at2"/>
<dbReference type="PATRIC" id="fig|56107.3.peg.1443"/>
<dbReference type="eggNOG" id="COG1876">
    <property type="taxonomic scope" value="Bacteria"/>
</dbReference>